<dbReference type="SUPFAM" id="SSF50974">
    <property type="entry name" value="Nitrous oxide reductase, N-terminal domain"/>
    <property type="match status" value="1"/>
</dbReference>
<dbReference type="PANTHER" id="PTHR47197:SF3">
    <property type="entry name" value="DIHYDRO-HEME D1 DEHYDROGENASE"/>
    <property type="match status" value="1"/>
</dbReference>
<dbReference type="Proteomes" id="UP000282195">
    <property type="component" value="Plasmid pRCCGE525c"/>
</dbReference>
<dbReference type="InterPro" id="IPR015943">
    <property type="entry name" value="WD40/YVTN_repeat-like_dom_sf"/>
</dbReference>
<name>A0A387FXP2_9HYPH</name>
<evidence type="ECO:0000256" key="1">
    <source>
        <dbReference type="ARBA" id="ARBA00022729"/>
    </source>
</evidence>
<dbReference type="NCBIfam" id="TIGR02276">
    <property type="entry name" value="beta_rpt_yvtn"/>
    <property type="match status" value="1"/>
</dbReference>
<dbReference type="AlphaFoldDB" id="A0A387FXP2"/>
<evidence type="ECO:0000313" key="4">
    <source>
        <dbReference type="EMBL" id="AYG62517.1"/>
    </source>
</evidence>
<evidence type="ECO:0000256" key="2">
    <source>
        <dbReference type="SAM" id="SignalP"/>
    </source>
</evidence>
<dbReference type="PANTHER" id="PTHR47197">
    <property type="entry name" value="PROTEIN NIRF"/>
    <property type="match status" value="1"/>
</dbReference>
<dbReference type="Gene3D" id="2.130.10.10">
    <property type="entry name" value="YVTN repeat-like/Quinoprotein amine dehydrogenase"/>
    <property type="match status" value="3"/>
</dbReference>
<reference evidence="4 5" key="1">
    <citation type="submission" date="2018-10" db="EMBL/GenBank/DDBJ databases">
        <title>Rhizobium etli, R. leguminosarum and a new Rhizobium genospecies from Phaseolus dumosus.</title>
        <authorList>
            <person name="Ramirez-Puebla S.T."/>
            <person name="Rogel-Hernandez M.A."/>
            <person name="Guerrero G."/>
            <person name="Ormeno-Orrillo E."/>
            <person name="Martinez-Romero J.C."/>
            <person name="Negrete-Yankelevich S."/>
            <person name="Martinez-Romero E."/>
        </authorList>
    </citation>
    <scope>NUCLEOTIDE SEQUENCE [LARGE SCALE GENOMIC DNA]</scope>
    <source>
        <strain evidence="4 5">CCGE525</strain>
        <plasmid evidence="5">prccge525c</plasmid>
    </source>
</reference>
<dbReference type="InterPro" id="IPR011045">
    <property type="entry name" value="N2O_reductase_N"/>
</dbReference>
<dbReference type="OrthoDB" id="145213at2"/>
<feature type="domain" description="YNCE-like beta-propeller" evidence="3">
    <location>
        <begin position="58"/>
        <end position="370"/>
    </location>
</feature>
<evidence type="ECO:0000313" key="5">
    <source>
        <dbReference type="Proteomes" id="UP000282195"/>
    </source>
</evidence>
<gene>
    <name evidence="4" type="ORF">CCGE525_27535</name>
</gene>
<geneLocation type="plasmid" evidence="5">
    <name>prccge525c</name>
</geneLocation>
<dbReference type="RefSeq" id="WP_120707432.1">
    <property type="nucleotide sequence ID" value="NZ_CP032695.1"/>
</dbReference>
<dbReference type="EMBL" id="CP032695">
    <property type="protein sequence ID" value="AYG62517.1"/>
    <property type="molecule type" value="Genomic_DNA"/>
</dbReference>
<feature type="signal peptide" evidence="2">
    <location>
        <begin position="1"/>
        <end position="26"/>
    </location>
</feature>
<accession>A0A387FXP2</accession>
<proteinExistence type="predicted"/>
<feature type="chain" id="PRO_5017385378" evidence="2">
    <location>
        <begin position="27"/>
        <end position="388"/>
    </location>
</feature>
<dbReference type="InterPro" id="IPR011964">
    <property type="entry name" value="YVTN_b-propeller_repeat"/>
</dbReference>
<sequence>MTRGRFKAIPALVWCIVALQAASASADPCAEACSEQSTPQGAVNIYSETTSDHMSPATTDALPRVYVPNHASNSVSVIDSQTLKEVDRFPVGRHPQHIVPSWDLKTLWVANDAGLSNKGSLTPIDPKTGKPGKTIPVDDPYNMYFMPDGSSAIIVNEAYRRLELRDPQTMAIKSVISTPTCHGINHADFAADNSYAIFTCEFAGGGLVKVDLSTKKVVGNLTLSKKGMPQDIRLSPDGKVFYVADMMNDGVFMIDGNSFTEIGFIPTGVGSHGLSVSRDGTQLFVANRGSHNMKRAGPHGPGSVTVIDFATRSVVAQWPVPGGGSPDMGNVSADGKQLWLSGRFDGEVYMFDTTTGAVTKVRVGVEPHGLTVWPQPGRYSEGHTGNMR</sequence>
<keyword evidence="4" id="KW-0614">Plasmid</keyword>
<keyword evidence="1 2" id="KW-0732">Signal</keyword>
<organism evidence="4 5">
    <name type="scientific">Rhizobium jaguaris</name>
    <dbReference type="NCBI Taxonomy" id="1312183"/>
    <lineage>
        <taxon>Bacteria</taxon>
        <taxon>Pseudomonadati</taxon>
        <taxon>Pseudomonadota</taxon>
        <taxon>Alphaproteobacteria</taxon>
        <taxon>Hyphomicrobiales</taxon>
        <taxon>Rhizobiaceae</taxon>
        <taxon>Rhizobium/Agrobacterium group</taxon>
        <taxon>Rhizobium</taxon>
    </lineage>
</organism>
<dbReference type="InterPro" id="IPR051200">
    <property type="entry name" value="Host-pathogen_enzymatic-act"/>
</dbReference>
<dbReference type="KEGG" id="rjg:CCGE525_27535"/>
<dbReference type="Pfam" id="PF21783">
    <property type="entry name" value="YNCE"/>
    <property type="match status" value="1"/>
</dbReference>
<keyword evidence="5" id="KW-1185">Reference proteome</keyword>
<dbReference type="InterPro" id="IPR048433">
    <property type="entry name" value="YNCE-like_beta-prop"/>
</dbReference>
<protein>
    <submittedName>
        <fullName evidence="4">YncE family protein</fullName>
    </submittedName>
</protein>
<evidence type="ECO:0000259" key="3">
    <source>
        <dbReference type="Pfam" id="PF21783"/>
    </source>
</evidence>